<comment type="caution">
    <text evidence="2">The sequence shown here is derived from an EMBL/GenBank/DDBJ whole genome shotgun (WGS) entry which is preliminary data.</text>
</comment>
<protein>
    <recommendedName>
        <fullName evidence="4">DUF2066 domain-containing protein</fullName>
    </recommendedName>
</protein>
<feature type="region of interest" description="Disordered" evidence="1">
    <location>
        <begin position="362"/>
        <end position="418"/>
    </location>
</feature>
<reference evidence="2 3" key="1">
    <citation type="submission" date="2015-06" db="EMBL/GenBank/DDBJ databases">
        <title>Marinobacter subterrani, a genetically tractable neutrophilic iron-oxidizing strain isolated from the Soudan Iron Mine.</title>
        <authorList>
            <person name="Bonis B.M."/>
            <person name="Gralnick J.A."/>
        </authorList>
    </citation>
    <scope>NUCLEOTIDE SEQUENCE [LARGE SCALE GENOMIC DNA]</scope>
    <source>
        <strain evidence="2 3">JG233</strain>
    </source>
</reference>
<evidence type="ECO:0000313" key="3">
    <source>
        <dbReference type="Proteomes" id="UP000036102"/>
    </source>
</evidence>
<feature type="compositionally biased region" description="Low complexity" evidence="1">
    <location>
        <begin position="395"/>
        <end position="409"/>
    </location>
</feature>
<dbReference type="Pfam" id="PF09839">
    <property type="entry name" value="DUF2066"/>
    <property type="match status" value="1"/>
</dbReference>
<dbReference type="AlphaFoldDB" id="A0A0J7J735"/>
<dbReference type="EMBL" id="LFBU01000001">
    <property type="protein sequence ID" value="KMQ73967.1"/>
    <property type="molecule type" value="Genomic_DNA"/>
</dbReference>
<dbReference type="STRING" id="1658765.Msub_10135"/>
<evidence type="ECO:0000256" key="1">
    <source>
        <dbReference type="SAM" id="MobiDB-lite"/>
    </source>
</evidence>
<keyword evidence="3" id="KW-1185">Reference proteome</keyword>
<dbReference type="Proteomes" id="UP000036102">
    <property type="component" value="Unassembled WGS sequence"/>
</dbReference>
<evidence type="ECO:0008006" key="4">
    <source>
        <dbReference type="Google" id="ProtNLM"/>
    </source>
</evidence>
<evidence type="ECO:0000313" key="2">
    <source>
        <dbReference type="EMBL" id="KMQ73967.1"/>
    </source>
</evidence>
<gene>
    <name evidence="2" type="ORF">Msub_10135</name>
</gene>
<dbReference type="InterPro" id="IPR018642">
    <property type="entry name" value="DUF2066"/>
</dbReference>
<dbReference type="PATRIC" id="fig|1658765.3.peg.131"/>
<dbReference type="OrthoDB" id="6195299at2"/>
<organism evidence="2 3">
    <name type="scientific">Marinobacter subterrani</name>
    <dbReference type="NCBI Taxonomy" id="1658765"/>
    <lineage>
        <taxon>Bacteria</taxon>
        <taxon>Pseudomonadati</taxon>
        <taxon>Pseudomonadota</taxon>
        <taxon>Gammaproteobacteria</taxon>
        <taxon>Pseudomonadales</taxon>
        <taxon>Marinobacteraceae</taxon>
        <taxon>Marinobacter</taxon>
    </lineage>
</organism>
<proteinExistence type="predicted"/>
<sequence>MSVSGQKSAHRTVSAAWVAVLFTFLLAGIASPAAAVTVSGLYSARVPVSGSSPDQLAQGYSDGLAQVLVRVSGTRDVLATEDAQALLADAESLLLSYQVIRDESGQSVLDMSFGAVGVNRALASINAPVWGANRPLTLAWIAAEDRGSRTLVTDKTRGAALGAEDASGAWQAAFAEASRKRGLPVALPPASFGADRELLSDIWGQFVGRVKAASNDLEHDVLALVRISRAGDQWRAGWVFDGMAMNAGEESVTAPTRDALAEAVINRWAGLYASRYAVDAAEVGKSPQVDIVVRGVETLEDYARINQVLGGLTPVVSVGAHRVRDGQLTLRVAFSGELDQLKEYIALDPRFVKLEAERPADMPGPVAGASLPDQPATTTETGTVAASSGQQTEAGTESGPSEGKSEGPSLYTYQPVPVDKDEAQQAFESLYQVLYYRWQPSSVIGSDGGE</sequence>
<accession>A0A0J7J735</accession>
<feature type="compositionally biased region" description="Polar residues" evidence="1">
    <location>
        <begin position="375"/>
        <end position="394"/>
    </location>
</feature>
<name>A0A0J7J735_9GAMM</name>